<comment type="similarity">
    <text evidence="8">Belongs to the bacterial reverse transcriptase family.</text>
</comment>
<dbReference type="EC" id="2.7.7.49" evidence="1"/>
<dbReference type="GO" id="GO:0003723">
    <property type="term" value="F:RNA binding"/>
    <property type="evidence" value="ECO:0007669"/>
    <property type="project" value="InterPro"/>
</dbReference>
<feature type="domain" description="Reverse transcriptase" evidence="10">
    <location>
        <begin position="356"/>
        <end position="569"/>
    </location>
</feature>
<protein>
    <recommendedName>
        <fullName evidence="1">RNA-directed DNA polymerase</fullName>
        <ecNumber evidence="1">2.7.7.49</ecNumber>
    </recommendedName>
</protein>
<organism evidence="11 12">
    <name type="scientific">Eubacterium ventriosum</name>
    <dbReference type="NCBI Taxonomy" id="39496"/>
    <lineage>
        <taxon>Bacteria</taxon>
        <taxon>Bacillati</taxon>
        <taxon>Bacillota</taxon>
        <taxon>Clostridia</taxon>
        <taxon>Eubacteriales</taxon>
        <taxon>Eubacteriaceae</taxon>
        <taxon>Eubacterium</taxon>
    </lineage>
</organism>
<evidence type="ECO:0000256" key="9">
    <source>
        <dbReference type="ARBA" id="ARBA00048173"/>
    </source>
</evidence>
<accession>A0A413S246</accession>
<evidence type="ECO:0000256" key="7">
    <source>
        <dbReference type="ARBA" id="ARBA00023118"/>
    </source>
</evidence>
<dbReference type="GO" id="GO:0003964">
    <property type="term" value="F:RNA-directed DNA polymerase activity"/>
    <property type="evidence" value="ECO:0007669"/>
    <property type="project" value="UniProtKB-KW"/>
</dbReference>
<dbReference type="GO" id="GO:0051607">
    <property type="term" value="P:defense response to virus"/>
    <property type="evidence" value="ECO:0007669"/>
    <property type="project" value="UniProtKB-KW"/>
</dbReference>
<dbReference type="AlphaFoldDB" id="A0A413S246"/>
<evidence type="ECO:0000256" key="3">
    <source>
        <dbReference type="ARBA" id="ARBA00022695"/>
    </source>
</evidence>
<dbReference type="InterPro" id="IPR051083">
    <property type="entry name" value="GrpII_Intron_Splice-Mob/Def"/>
</dbReference>
<dbReference type="SUPFAM" id="SSF56672">
    <property type="entry name" value="DNA/RNA polymerases"/>
    <property type="match status" value="1"/>
</dbReference>
<dbReference type="GO" id="GO:0046872">
    <property type="term" value="F:metal ion binding"/>
    <property type="evidence" value="ECO:0007669"/>
    <property type="project" value="UniProtKB-KW"/>
</dbReference>
<dbReference type="PROSITE" id="PS50878">
    <property type="entry name" value="RT_POL"/>
    <property type="match status" value="1"/>
</dbReference>
<evidence type="ECO:0000256" key="1">
    <source>
        <dbReference type="ARBA" id="ARBA00012493"/>
    </source>
</evidence>
<dbReference type="InterPro" id="IPR043128">
    <property type="entry name" value="Rev_trsase/Diguanyl_cyclase"/>
</dbReference>
<evidence type="ECO:0000313" key="12">
    <source>
        <dbReference type="Proteomes" id="UP000284598"/>
    </source>
</evidence>
<evidence type="ECO:0000256" key="6">
    <source>
        <dbReference type="ARBA" id="ARBA00022918"/>
    </source>
</evidence>
<dbReference type="Gene3D" id="3.30.70.270">
    <property type="match status" value="1"/>
</dbReference>
<evidence type="ECO:0000256" key="2">
    <source>
        <dbReference type="ARBA" id="ARBA00022679"/>
    </source>
</evidence>
<keyword evidence="3" id="KW-0548">Nucleotidyltransferase</keyword>
<dbReference type="InterPro" id="IPR000477">
    <property type="entry name" value="RT_dom"/>
</dbReference>
<keyword evidence="6" id="KW-0695">RNA-directed DNA polymerase</keyword>
<evidence type="ECO:0000256" key="8">
    <source>
        <dbReference type="ARBA" id="ARBA00034120"/>
    </source>
</evidence>
<keyword evidence="7" id="KW-0051">Antiviral defense</keyword>
<dbReference type="RefSeq" id="WP_118024986.1">
    <property type="nucleotide sequence ID" value="NZ_QSFO01000004.1"/>
</dbReference>
<reference evidence="11 12" key="1">
    <citation type="submission" date="2018-08" db="EMBL/GenBank/DDBJ databases">
        <title>A genome reference for cultivated species of the human gut microbiota.</title>
        <authorList>
            <person name="Zou Y."/>
            <person name="Xue W."/>
            <person name="Luo G."/>
        </authorList>
    </citation>
    <scope>NUCLEOTIDE SEQUENCE [LARGE SCALE GENOMIC DNA]</scope>
    <source>
        <strain evidence="11 12">AM43-2</strain>
    </source>
</reference>
<dbReference type="EMBL" id="QSFO01000004">
    <property type="protein sequence ID" value="RHA55523.1"/>
    <property type="molecule type" value="Genomic_DNA"/>
</dbReference>
<keyword evidence="5" id="KW-0460">Magnesium</keyword>
<gene>
    <name evidence="11" type="ORF">DW929_04135</name>
</gene>
<dbReference type="PANTHER" id="PTHR34047">
    <property type="entry name" value="NUCLEAR INTRON MATURASE 1, MITOCHONDRIAL-RELATED"/>
    <property type="match status" value="1"/>
</dbReference>
<dbReference type="Pfam" id="PF00078">
    <property type="entry name" value="RVT_1"/>
    <property type="match status" value="1"/>
</dbReference>
<name>A0A413S246_9FIRM</name>
<dbReference type="InterPro" id="IPR043502">
    <property type="entry name" value="DNA/RNA_pol_sf"/>
</dbReference>
<evidence type="ECO:0000259" key="10">
    <source>
        <dbReference type="PROSITE" id="PS50878"/>
    </source>
</evidence>
<comment type="caution">
    <text evidence="11">The sequence shown here is derived from an EMBL/GenBank/DDBJ whole genome shotgun (WGS) entry which is preliminary data.</text>
</comment>
<dbReference type="Proteomes" id="UP000284598">
    <property type="component" value="Unassembled WGS sequence"/>
</dbReference>
<evidence type="ECO:0000313" key="11">
    <source>
        <dbReference type="EMBL" id="RHA55523.1"/>
    </source>
</evidence>
<evidence type="ECO:0000256" key="4">
    <source>
        <dbReference type="ARBA" id="ARBA00022723"/>
    </source>
</evidence>
<dbReference type="InterPro" id="IPR000123">
    <property type="entry name" value="Reverse_transcriptase_msDNA"/>
</dbReference>
<comment type="catalytic activity">
    <reaction evidence="9">
        <text>DNA(n) + a 2'-deoxyribonucleoside 5'-triphosphate = DNA(n+1) + diphosphate</text>
        <dbReference type="Rhea" id="RHEA:22508"/>
        <dbReference type="Rhea" id="RHEA-COMP:17339"/>
        <dbReference type="Rhea" id="RHEA-COMP:17340"/>
        <dbReference type="ChEBI" id="CHEBI:33019"/>
        <dbReference type="ChEBI" id="CHEBI:61560"/>
        <dbReference type="ChEBI" id="CHEBI:173112"/>
        <dbReference type="EC" id="2.7.7.49"/>
    </reaction>
</comment>
<keyword evidence="2" id="KW-0808">Transferase</keyword>
<keyword evidence="4" id="KW-0479">Metal-binding</keyword>
<proteinExistence type="inferred from homology"/>
<evidence type="ECO:0000256" key="5">
    <source>
        <dbReference type="ARBA" id="ARBA00022842"/>
    </source>
</evidence>
<dbReference type="PRINTS" id="PR00866">
    <property type="entry name" value="RNADNAPOLMS"/>
</dbReference>
<sequence>MEYTLLENIKITRPILFLCGPYYNKNNKSDRRLILQEKIYEIHKNKFLPLVIDDFLTEKNIKDNTIDIQLMEEICAAVSAQTYIFLDTMSSAAELGIFANSAFFNKIKVYIPKKSDIYNKSNVGYFVRDVVLMKHSDKIECLEYRPAVERNAIATDYILEYYKFVNNQLPKNIEDDIRNDEIFNESDEHFIEYLDSNMMPDNPYQICYQIRNNKIDVNISIKILFYITISVISIEYKNDIKEKNFSVFDINKIIEQVKSIIINSLSEKTNKDLNTIDEININTVSKHKIEKIIQHIVKFAHIYYLYSQFHSVYLMEKPIGKIIRKIEVGNHPYTLLQLSDSQLDLLQDINNDKDKYYEKIVIEKNKKKREIIKYINNNDGDNAKKIHEYILKKIYSYYRFNDNSYAYQKGKSIKECVNKHIEGKSFIKYDIKKFFESIKEENLYKCLVDIFGIDKRFIGALKRIFNSCFYENTLPLGLTLSPVLSDMYLKKFDDTISRQLEEKGITYSRYADDIMISSKEIIDEKLYHEINKMVTDELVKVNLILNVKKSVFVTFNSKCNFIRYVGVNIVQGINGNYLSVGKKYIYSIAKEYLKYMDKVNVLNSELSSESDEELEELKKNVFYRRMAIIGKVSFLKQIEGDKGCKRLKKRLEKYVDIDLEKI</sequence>